<reference evidence="2 3" key="1">
    <citation type="submission" date="2015-10" db="EMBL/GenBank/DDBJ databases">
        <title>Draft genome sequence of Streptomyces corchorusii DSM 40340, type strain for the species Streptomyces corchorusii.</title>
        <authorList>
            <person name="Ruckert C."/>
            <person name="Winkler A."/>
            <person name="Kalinowski J."/>
            <person name="Kampfer P."/>
            <person name="Glaeser S."/>
        </authorList>
    </citation>
    <scope>NUCLEOTIDE SEQUENCE [LARGE SCALE GENOMIC DNA]</scope>
    <source>
        <strain evidence="2 3">DSM 40340</strain>
    </source>
</reference>
<dbReference type="Proteomes" id="UP000053398">
    <property type="component" value="Unassembled WGS sequence"/>
</dbReference>
<dbReference type="RefSeq" id="WP_059261764.1">
    <property type="nucleotide sequence ID" value="NZ_KQ948351.1"/>
</dbReference>
<proteinExistence type="predicted"/>
<feature type="compositionally biased region" description="Low complexity" evidence="1">
    <location>
        <begin position="146"/>
        <end position="172"/>
    </location>
</feature>
<keyword evidence="3" id="KW-1185">Reference proteome</keyword>
<dbReference type="EMBL" id="LMWP01000002">
    <property type="protein sequence ID" value="KUN32554.1"/>
    <property type="molecule type" value="Genomic_DNA"/>
</dbReference>
<sequence>MRKTIALNTEPHIIEVGPHELELQPEVYGDEFVDAYMELQEAQKAKGVDLENLEEADPTTLRKTMRAVRVFLARQMLPESAEFFLRLDVVRDGKVLESFQDEDQALAFAAEHPGARAQDALRLPVRAVAEMLEAVVELYGAGSGNRPTGSSSGSAPRSRPGGTRGTGPSPSRASTPISGR</sequence>
<name>A0A101QMH9_STRCK</name>
<feature type="region of interest" description="Disordered" evidence="1">
    <location>
        <begin position="141"/>
        <end position="180"/>
    </location>
</feature>
<evidence type="ECO:0000313" key="3">
    <source>
        <dbReference type="Proteomes" id="UP000053398"/>
    </source>
</evidence>
<protein>
    <submittedName>
        <fullName evidence="2">Uncharacterized protein</fullName>
    </submittedName>
</protein>
<evidence type="ECO:0000256" key="1">
    <source>
        <dbReference type="SAM" id="MobiDB-lite"/>
    </source>
</evidence>
<accession>A0A101QMH9</accession>
<organism evidence="2 3">
    <name type="scientific">Streptomyces corchorusii</name>
    <name type="common">Streptomyces chibaensis</name>
    <dbReference type="NCBI Taxonomy" id="1903"/>
    <lineage>
        <taxon>Bacteria</taxon>
        <taxon>Bacillati</taxon>
        <taxon>Actinomycetota</taxon>
        <taxon>Actinomycetes</taxon>
        <taxon>Kitasatosporales</taxon>
        <taxon>Streptomycetaceae</taxon>
        <taxon>Streptomyces</taxon>
    </lineage>
</organism>
<dbReference type="AlphaFoldDB" id="A0A101QMH9"/>
<gene>
    <name evidence="2" type="ORF">AQJ11_03235</name>
</gene>
<comment type="caution">
    <text evidence="2">The sequence shown here is derived from an EMBL/GenBank/DDBJ whole genome shotgun (WGS) entry which is preliminary data.</text>
</comment>
<evidence type="ECO:0000313" key="2">
    <source>
        <dbReference type="EMBL" id="KUN32554.1"/>
    </source>
</evidence>